<name>A0A3R5ZNR4_9BACT</name>
<comment type="similarity">
    <text evidence="2">Belongs to the SusD family.</text>
</comment>
<dbReference type="Gene3D" id="1.25.40.390">
    <property type="match status" value="1"/>
</dbReference>
<comment type="subcellular location">
    <subcellularLocation>
        <location evidence="1">Cell outer membrane</location>
    </subcellularLocation>
</comment>
<feature type="domain" description="SusD-like N-terminal" evidence="8">
    <location>
        <begin position="71"/>
        <end position="218"/>
    </location>
</feature>
<organism evidence="9 10">
    <name type="scientific">Parabacteroides merdae</name>
    <dbReference type="NCBI Taxonomy" id="46503"/>
    <lineage>
        <taxon>Bacteria</taxon>
        <taxon>Pseudomonadati</taxon>
        <taxon>Bacteroidota</taxon>
        <taxon>Bacteroidia</taxon>
        <taxon>Bacteroidales</taxon>
        <taxon>Tannerellaceae</taxon>
        <taxon>Parabacteroides</taxon>
    </lineage>
</organism>
<dbReference type="EMBL" id="QSEF01000010">
    <property type="protein sequence ID" value="RGZ48639.1"/>
    <property type="molecule type" value="Genomic_DNA"/>
</dbReference>
<evidence type="ECO:0000259" key="8">
    <source>
        <dbReference type="Pfam" id="PF14322"/>
    </source>
</evidence>
<dbReference type="AlphaFoldDB" id="A0A3R5ZNR4"/>
<dbReference type="GO" id="GO:0009279">
    <property type="term" value="C:cell outer membrane"/>
    <property type="evidence" value="ECO:0007669"/>
    <property type="project" value="UniProtKB-SubCell"/>
</dbReference>
<dbReference type="InterPro" id="IPR011990">
    <property type="entry name" value="TPR-like_helical_dom_sf"/>
</dbReference>
<dbReference type="Proteomes" id="UP000285173">
    <property type="component" value="Unassembled WGS sequence"/>
</dbReference>
<protein>
    <submittedName>
        <fullName evidence="9">RagB/SusD family nutrient uptake outer membrane protein</fullName>
    </submittedName>
</protein>
<dbReference type="InterPro" id="IPR012944">
    <property type="entry name" value="SusD_RagB_dom"/>
</dbReference>
<dbReference type="Pfam" id="PF07980">
    <property type="entry name" value="SusD_RagB"/>
    <property type="match status" value="1"/>
</dbReference>
<evidence type="ECO:0000256" key="6">
    <source>
        <dbReference type="SAM" id="MobiDB-lite"/>
    </source>
</evidence>
<evidence type="ECO:0000313" key="9">
    <source>
        <dbReference type="EMBL" id="RGZ48639.1"/>
    </source>
</evidence>
<evidence type="ECO:0000256" key="3">
    <source>
        <dbReference type="ARBA" id="ARBA00022729"/>
    </source>
</evidence>
<evidence type="ECO:0000256" key="5">
    <source>
        <dbReference type="ARBA" id="ARBA00023237"/>
    </source>
</evidence>
<evidence type="ECO:0000313" key="10">
    <source>
        <dbReference type="Proteomes" id="UP000285173"/>
    </source>
</evidence>
<evidence type="ECO:0000256" key="1">
    <source>
        <dbReference type="ARBA" id="ARBA00004442"/>
    </source>
</evidence>
<dbReference type="SUPFAM" id="SSF48452">
    <property type="entry name" value="TPR-like"/>
    <property type="match status" value="1"/>
</dbReference>
<evidence type="ECO:0000259" key="7">
    <source>
        <dbReference type="Pfam" id="PF07980"/>
    </source>
</evidence>
<sequence>MNINKKNCIILALATLPMLNSCSDSWLEPKPLSFYSPENTYVDAEGLYAALTACERNMRHEFFGDGAPILTEMYLTDIAIHGKTDESGSLVDLDNEMLPSRTKNDMKGKNKWYWEEGFKGIKYANIAISRLDAAKYKDEAERKAVLGAAYFQRAYRYYKLTHQFGDVPYLDREITEPKLDFYTYDRWSILEQCKKDMEFAYQWVPEVQPRGRANKDACGVLLMKLCMATGDFDRAITVGKEIVGRHPLMTERFTGNQTKPNTNLMHDLHSVEAKIDMNNTEGIMYVVAHPTTTPLDKDNRIYTMRNAVPYWAKGGAIKTPDGKSGTAIAPDGADKNTEIDNDTQYGRGIGTLRPTNYYQYEIWTEKEKNDLRGPFNHDSWKRMEDLRYNDPGLKKSNNPYYGQNLIRPVDLSVADSIRCWYMWPHYKVFVPDPTKTQDFQGGETPWYIYRSAEVYLMLAECYYWKGDMANEAAMLNVVRERAGAEPLNGTVGIADVLAERARELYYEENRHVELVRISYLYAKTGKACEALDGRVYKLDNISGPGGIGTNCKDTGVNFYFDWVSAKNNFFNKGVKIPNGEYRMSVHHILWPIPETAITSNTGGVINQNIGYPGAENNLEPLKVEPIDPDI</sequence>
<evidence type="ECO:0000256" key="4">
    <source>
        <dbReference type="ARBA" id="ARBA00023136"/>
    </source>
</evidence>
<accession>A0A3R5ZNR4</accession>
<proteinExistence type="inferred from homology"/>
<keyword evidence="3" id="KW-0732">Signal</keyword>
<gene>
    <name evidence="9" type="ORF">DW986_08635</name>
</gene>
<dbReference type="InterPro" id="IPR033985">
    <property type="entry name" value="SusD-like_N"/>
</dbReference>
<feature type="region of interest" description="Disordered" evidence="6">
    <location>
        <begin position="322"/>
        <end position="346"/>
    </location>
</feature>
<dbReference type="Pfam" id="PF14322">
    <property type="entry name" value="SusD-like_3"/>
    <property type="match status" value="1"/>
</dbReference>
<feature type="domain" description="RagB/SusD" evidence="7">
    <location>
        <begin position="345"/>
        <end position="611"/>
    </location>
</feature>
<keyword evidence="5" id="KW-0998">Cell outer membrane</keyword>
<comment type="caution">
    <text evidence="9">The sequence shown here is derived from an EMBL/GenBank/DDBJ whole genome shotgun (WGS) entry which is preliminary data.</text>
</comment>
<evidence type="ECO:0000256" key="2">
    <source>
        <dbReference type="ARBA" id="ARBA00006275"/>
    </source>
</evidence>
<keyword evidence="4" id="KW-0472">Membrane</keyword>
<reference evidence="9 10" key="1">
    <citation type="submission" date="2018-08" db="EMBL/GenBank/DDBJ databases">
        <title>A genome reference for cultivated species of the human gut microbiota.</title>
        <authorList>
            <person name="Zou Y."/>
            <person name="Xue W."/>
            <person name="Luo G."/>
        </authorList>
    </citation>
    <scope>NUCLEOTIDE SEQUENCE [LARGE SCALE GENOMIC DNA]</scope>
    <source>
        <strain evidence="9 10">AM50-15</strain>
    </source>
</reference>